<evidence type="ECO:0000256" key="3">
    <source>
        <dbReference type="ARBA" id="ARBA00011994"/>
    </source>
</evidence>
<evidence type="ECO:0000313" key="19">
    <source>
        <dbReference type="Proteomes" id="UP000260943"/>
    </source>
</evidence>
<dbReference type="PANTHER" id="PTHR22931:SF9">
    <property type="entry name" value="PYRUVATE, PHOSPHATE DIKINASE 1, CHLOROPLASTIC"/>
    <property type="match status" value="1"/>
</dbReference>
<dbReference type="NCBIfam" id="NF004531">
    <property type="entry name" value="PRK05878.1"/>
    <property type="match status" value="1"/>
</dbReference>
<dbReference type="GO" id="GO:0046872">
    <property type="term" value="F:metal ion binding"/>
    <property type="evidence" value="ECO:0007669"/>
    <property type="project" value="UniProtKB-UniRule"/>
</dbReference>
<evidence type="ECO:0000256" key="11">
    <source>
        <dbReference type="PIRNR" id="PIRNR000853"/>
    </source>
</evidence>
<proteinExistence type="inferred from homology"/>
<dbReference type="Pfam" id="PF02896">
    <property type="entry name" value="PEP-utilizers_C"/>
    <property type="match status" value="1"/>
</dbReference>
<feature type="binding site" evidence="13">
    <location>
        <position position="648"/>
    </location>
    <ligand>
        <name>substrate</name>
    </ligand>
</feature>
<evidence type="ECO:0000259" key="17">
    <source>
        <dbReference type="Pfam" id="PF02896"/>
    </source>
</evidence>
<dbReference type="SUPFAM" id="SSF51621">
    <property type="entry name" value="Phosphoenolpyruvate/pyruvate domain"/>
    <property type="match status" value="1"/>
</dbReference>
<feature type="binding site" evidence="13">
    <location>
        <position position="784"/>
    </location>
    <ligand>
        <name>substrate</name>
    </ligand>
</feature>
<comment type="cofactor">
    <cofactor evidence="1 11 14">
        <name>Mg(2+)</name>
        <dbReference type="ChEBI" id="CHEBI:18420"/>
    </cofactor>
</comment>
<dbReference type="EC" id="2.7.9.1" evidence="3 11"/>
<dbReference type="GO" id="GO:0050242">
    <property type="term" value="F:pyruvate, phosphate dikinase activity"/>
    <property type="evidence" value="ECO:0007669"/>
    <property type="project" value="UniProtKB-UniRule"/>
</dbReference>
<evidence type="ECO:0000259" key="16">
    <source>
        <dbReference type="Pfam" id="PF01326"/>
    </source>
</evidence>
<keyword evidence="10 14" id="KW-0460">Magnesium</keyword>
<keyword evidence="9" id="KW-0067">ATP-binding</keyword>
<feature type="binding site" evidence="13">
    <location>
        <position position="807"/>
    </location>
    <ligand>
        <name>substrate</name>
    </ligand>
</feature>
<dbReference type="EMBL" id="QSRJ01000014">
    <property type="protein sequence ID" value="RGL07565.1"/>
    <property type="molecule type" value="Genomic_DNA"/>
</dbReference>
<dbReference type="Gene3D" id="3.20.20.60">
    <property type="entry name" value="Phosphoenolpyruvate-binding domains"/>
    <property type="match status" value="1"/>
</dbReference>
<evidence type="ECO:0000256" key="14">
    <source>
        <dbReference type="PIRSR" id="PIRSR000853-3"/>
    </source>
</evidence>
<feature type="active site" description="Tele-phosphohistidine intermediate" evidence="12">
    <location>
        <position position="478"/>
    </location>
</feature>
<comment type="catalytic activity">
    <reaction evidence="11">
        <text>pyruvate + phosphate + ATP = phosphoenolpyruvate + AMP + diphosphate + H(+)</text>
        <dbReference type="Rhea" id="RHEA:10756"/>
        <dbReference type="ChEBI" id="CHEBI:15361"/>
        <dbReference type="ChEBI" id="CHEBI:15378"/>
        <dbReference type="ChEBI" id="CHEBI:30616"/>
        <dbReference type="ChEBI" id="CHEBI:33019"/>
        <dbReference type="ChEBI" id="CHEBI:43474"/>
        <dbReference type="ChEBI" id="CHEBI:58702"/>
        <dbReference type="ChEBI" id="CHEBI:456215"/>
        <dbReference type="EC" id="2.7.9.1"/>
    </reaction>
</comment>
<feature type="domain" description="Pyruvate phosphate dikinase AMP/ATP-binding" evidence="16">
    <location>
        <begin position="327"/>
        <end position="381"/>
    </location>
</feature>
<comment type="similarity">
    <text evidence="2 11">Belongs to the PEP-utilizing enzyme family.</text>
</comment>
<feature type="domain" description="Pyruvate phosphate dikinase AMP/ATP-binding" evidence="16">
    <location>
        <begin position="74"/>
        <end position="313"/>
    </location>
</feature>
<keyword evidence="18" id="KW-0670">Pyruvate</keyword>
<dbReference type="InterPro" id="IPR018274">
    <property type="entry name" value="PEP_util_AS"/>
</dbReference>
<evidence type="ECO:0000256" key="1">
    <source>
        <dbReference type="ARBA" id="ARBA00001946"/>
    </source>
</evidence>
<evidence type="ECO:0000256" key="4">
    <source>
        <dbReference type="ARBA" id="ARBA00020138"/>
    </source>
</evidence>
<dbReference type="PROSITE" id="PS00370">
    <property type="entry name" value="PEP_ENZYMES_PHOS_SITE"/>
    <property type="match status" value="1"/>
</dbReference>
<evidence type="ECO:0000256" key="7">
    <source>
        <dbReference type="ARBA" id="ARBA00022741"/>
    </source>
</evidence>
<sequence length="914" mass="99056">MEAEKCVYRFGAAADGVDVTEGDASMNFVLGGKGANLAEMARLGLPVPPGFTITCKTCMGYANSGNEWQQGVLDQIDAATRDLEERMGKRLGDPDDPLLVSVRSGAPFSMPGMMDTVLNLGLNDESVQGLIRQTENPRFAWDSYRRFIQMFSNVVLGVDADLFENALSKRRLIAGVRQDSDLSAEDLCQLVSEFKAIFRDNVSVLLHPELADAAGDAAFPADPVLQLRLAIQAVFGSWLNERACLYRKQNGISDDLGTAVNVQAMVFGNKGESSATGVAFTRNAADGTKEFYGDFLVNAQGEDVVAGIRNTEPISQLKANPTFKEAGEQLESIFVILESHYRDMCDIEFTIEQGKLWMLQTRVGKRTAAAAIKIAIDMVEEGLITREEAVGRVSPKQLDQLLHPQFDPAADIEVLACGLNASPGAAVGEIVFSSDDAVKAVASGRRVVLVRWETNPDDLKGMTVAEGILTSHGGKTSHAAVIARGMGTPCVCGVESFQIDAKAKEVRISGTDLVLHEGDVISLDGARGIVVLGAVPLTTASLTKDLDTLLAWADEIRLDGPDGRGFHVRVNADNPKDAELALSFGAEAIGLCRTEHMFLGDRKQIIQSFILSEDAAVRSAALAQLLEVQTDDFLSMFRTMNGRDVVVRLLDPPLHEFLDDPRELAVSIARLEASGAEGGRLLEARSLLRRIDGMAESNPMLGLRGVRLSLLYPELPLMQVRAIASAAAALKRDEGLDPRPEIMVPLVSVTREHVQVRDVIEGVIGQVEREYGVKLEIPVGTMIELPRACLVADQIAKHADFFCFGTNDLTQTVFGFSRDDAEAKFIPVYLHKGILDVNPFETIDDAVLEMVSMAVSKGRESNPAMSYGVCGEHGGDPSSIKRFFKDANVDYVSCSPYRVPIARLSAAHAMLELR</sequence>
<dbReference type="Gene3D" id="3.50.30.10">
    <property type="entry name" value="Phosphohistidine domain"/>
    <property type="match status" value="1"/>
</dbReference>
<name>A0A3E4QNU6_9ACTN</name>
<evidence type="ECO:0000256" key="2">
    <source>
        <dbReference type="ARBA" id="ARBA00007837"/>
    </source>
</evidence>
<dbReference type="GO" id="GO:0016301">
    <property type="term" value="F:kinase activity"/>
    <property type="evidence" value="ECO:0007669"/>
    <property type="project" value="UniProtKB-UniRule"/>
</dbReference>
<dbReference type="Proteomes" id="UP000260943">
    <property type="component" value="Unassembled WGS sequence"/>
</dbReference>
<evidence type="ECO:0000256" key="6">
    <source>
        <dbReference type="ARBA" id="ARBA00022723"/>
    </source>
</evidence>
<evidence type="ECO:0000256" key="13">
    <source>
        <dbReference type="PIRSR" id="PIRSR000853-2"/>
    </source>
</evidence>
<feature type="binding site" evidence="13">
    <location>
        <position position="808"/>
    </location>
    <ligand>
        <name>substrate</name>
    </ligand>
</feature>
<dbReference type="InterPro" id="IPR040442">
    <property type="entry name" value="Pyrv_kinase-like_dom_sf"/>
</dbReference>
<evidence type="ECO:0000256" key="8">
    <source>
        <dbReference type="ARBA" id="ARBA00022777"/>
    </source>
</evidence>
<dbReference type="InterPro" id="IPR013815">
    <property type="entry name" value="ATP_grasp_subdomain_1"/>
</dbReference>
<dbReference type="Pfam" id="PF00391">
    <property type="entry name" value="PEP-utilizers"/>
    <property type="match status" value="1"/>
</dbReference>
<dbReference type="PANTHER" id="PTHR22931">
    <property type="entry name" value="PHOSPHOENOLPYRUVATE DIKINASE-RELATED"/>
    <property type="match status" value="1"/>
</dbReference>
<accession>A0A3E4QNU6</accession>
<dbReference type="InterPro" id="IPR008279">
    <property type="entry name" value="PEP-util_enz_mobile_dom"/>
</dbReference>
<dbReference type="AlphaFoldDB" id="A0A3E4QNU6"/>
<feature type="binding site" evidence="14">
    <location>
        <position position="784"/>
    </location>
    <ligand>
        <name>Mg(2+)</name>
        <dbReference type="ChEBI" id="CHEBI:18420"/>
    </ligand>
</feature>
<dbReference type="RefSeq" id="WP_117680257.1">
    <property type="nucleotide sequence ID" value="NZ_QSRJ01000014.1"/>
</dbReference>
<feature type="binding site" evidence="13">
    <location>
        <position position="805"/>
    </location>
    <ligand>
        <name>substrate</name>
    </ligand>
</feature>
<evidence type="ECO:0000259" key="15">
    <source>
        <dbReference type="Pfam" id="PF00391"/>
    </source>
</evidence>
<evidence type="ECO:0000256" key="5">
    <source>
        <dbReference type="ARBA" id="ARBA00022679"/>
    </source>
</evidence>
<feature type="domain" description="PEP-utilising enzyme C-terminal" evidence="17">
    <location>
        <begin position="562"/>
        <end position="909"/>
    </location>
</feature>
<keyword evidence="8 18" id="KW-0418">Kinase</keyword>
<feature type="binding site" evidence="13">
    <location>
        <position position="806"/>
    </location>
    <ligand>
        <name>substrate</name>
    </ligand>
</feature>
<dbReference type="PIRSF" id="PIRSF000853">
    <property type="entry name" value="PPDK"/>
    <property type="match status" value="1"/>
</dbReference>
<dbReference type="InterPro" id="IPR002192">
    <property type="entry name" value="PPDK_AMP/ATP-bd"/>
</dbReference>
<gene>
    <name evidence="18" type="ORF">DXC81_10000</name>
</gene>
<dbReference type="Gene3D" id="3.30.1490.20">
    <property type="entry name" value="ATP-grasp fold, A domain"/>
    <property type="match status" value="1"/>
</dbReference>
<keyword evidence="7" id="KW-0547">Nucleotide-binding</keyword>
<evidence type="ECO:0000256" key="10">
    <source>
        <dbReference type="ARBA" id="ARBA00022842"/>
    </source>
</evidence>
<dbReference type="Pfam" id="PF01326">
    <property type="entry name" value="PPDK_N"/>
    <property type="match status" value="3"/>
</dbReference>
<dbReference type="InterPro" id="IPR000121">
    <property type="entry name" value="PEP_util_C"/>
</dbReference>
<feature type="domain" description="PEP-utilising enzyme mobile" evidence="15">
    <location>
        <begin position="446"/>
        <end position="528"/>
    </location>
</feature>
<evidence type="ECO:0000256" key="12">
    <source>
        <dbReference type="PIRSR" id="PIRSR000853-1"/>
    </source>
</evidence>
<dbReference type="Gene3D" id="1.10.189.10">
    <property type="entry name" value="Pyruvate Phosphate Dikinase, domain 2"/>
    <property type="match status" value="1"/>
</dbReference>
<protein>
    <recommendedName>
        <fullName evidence="4 11">Pyruvate, phosphate dikinase</fullName>
        <ecNumber evidence="3 11">2.7.9.1</ecNumber>
    </recommendedName>
</protein>
<evidence type="ECO:0000313" key="18">
    <source>
        <dbReference type="EMBL" id="RGL07565.1"/>
    </source>
</evidence>
<dbReference type="Gene3D" id="3.30.470.20">
    <property type="entry name" value="ATP-grasp fold, B domain"/>
    <property type="match status" value="1"/>
</dbReference>
<dbReference type="NCBIfam" id="TIGR01828">
    <property type="entry name" value="pyru_phos_dikin"/>
    <property type="match status" value="1"/>
</dbReference>
<feature type="domain" description="Pyruvate phosphate dikinase AMP/ATP-binding" evidence="16">
    <location>
        <begin position="30"/>
        <end position="65"/>
    </location>
</feature>
<feature type="binding site" evidence="14">
    <location>
        <position position="808"/>
    </location>
    <ligand>
        <name>Mg(2+)</name>
        <dbReference type="ChEBI" id="CHEBI:18420"/>
    </ligand>
</feature>
<evidence type="ECO:0000256" key="9">
    <source>
        <dbReference type="ARBA" id="ARBA00022840"/>
    </source>
</evidence>
<dbReference type="SUPFAM" id="SSF52009">
    <property type="entry name" value="Phosphohistidine domain"/>
    <property type="match status" value="1"/>
</dbReference>
<dbReference type="InterPro" id="IPR015813">
    <property type="entry name" value="Pyrv/PenolPyrv_kinase-like_dom"/>
</dbReference>
<keyword evidence="5 18" id="KW-0808">Transferase</keyword>
<dbReference type="InterPro" id="IPR010121">
    <property type="entry name" value="Pyruvate_phosphate_dikinase"/>
</dbReference>
<dbReference type="Gene3D" id="1.20.80.30">
    <property type="match status" value="1"/>
</dbReference>
<comment type="caution">
    <text evidence="18">The sequence shown here is derived from an EMBL/GenBank/DDBJ whole genome shotgun (WGS) entry which is preliminary data.</text>
</comment>
<dbReference type="GO" id="GO:0005524">
    <property type="term" value="F:ATP binding"/>
    <property type="evidence" value="ECO:0007669"/>
    <property type="project" value="UniProtKB-UniRule"/>
</dbReference>
<feature type="active site" description="Proton donor" evidence="12">
    <location>
        <position position="870"/>
    </location>
</feature>
<keyword evidence="6 14" id="KW-0479">Metal-binding</keyword>
<dbReference type="SUPFAM" id="SSF56059">
    <property type="entry name" value="Glutathione synthetase ATP-binding domain-like"/>
    <property type="match status" value="1"/>
</dbReference>
<dbReference type="InterPro" id="IPR036637">
    <property type="entry name" value="Phosphohistidine_dom_sf"/>
</dbReference>
<reference evidence="18 19" key="1">
    <citation type="submission" date="2018-08" db="EMBL/GenBank/DDBJ databases">
        <title>A genome reference for cultivated species of the human gut microbiota.</title>
        <authorList>
            <person name="Zou Y."/>
            <person name="Xue W."/>
            <person name="Luo G."/>
        </authorList>
    </citation>
    <scope>NUCLEOTIDE SEQUENCE [LARGE SCALE GENOMIC DNA]</scope>
    <source>
        <strain evidence="18 19">TF08-14</strain>
    </source>
</reference>
<feature type="binding site" evidence="13">
    <location>
        <position position="593"/>
    </location>
    <ligand>
        <name>substrate</name>
    </ligand>
</feature>
<organism evidence="18 19">
    <name type="scientific">Collinsella tanakaei</name>
    <dbReference type="NCBI Taxonomy" id="626935"/>
    <lineage>
        <taxon>Bacteria</taxon>
        <taxon>Bacillati</taxon>
        <taxon>Actinomycetota</taxon>
        <taxon>Coriobacteriia</taxon>
        <taxon>Coriobacteriales</taxon>
        <taxon>Coriobacteriaceae</taxon>
        <taxon>Collinsella</taxon>
    </lineage>
</organism>